<evidence type="ECO:0000313" key="10">
    <source>
        <dbReference type="Proteomes" id="UP000325122"/>
    </source>
</evidence>
<dbReference type="InterPro" id="IPR003838">
    <property type="entry name" value="ABC3_permease_C"/>
</dbReference>
<feature type="transmembrane region" description="Helical" evidence="6">
    <location>
        <begin position="289"/>
        <end position="313"/>
    </location>
</feature>
<evidence type="ECO:0000256" key="5">
    <source>
        <dbReference type="ARBA" id="ARBA00023136"/>
    </source>
</evidence>
<dbReference type="PANTHER" id="PTHR43738:SF2">
    <property type="entry name" value="ABC TRANSPORTER PERMEASE"/>
    <property type="match status" value="1"/>
</dbReference>
<evidence type="ECO:0000256" key="2">
    <source>
        <dbReference type="ARBA" id="ARBA00022475"/>
    </source>
</evidence>
<evidence type="ECO:0000259" key="8">
    <source>
        <dbReference type="Pfam" id="PF12704"/>
    </source>
</evidence>
<dbReference type="GO" id="GO:0005886">
    <property type="term" value="C:plasma membrane"/>
    <property type="evidence" value="ECO:0007669"/>
    <property type="project" value="UniProtKB-SubCell"/>
</dbReference>
<evidence type="ECO:0000256" key="3">
    <source>
        <dbReference type="ARBA" id="ARBA00022692"/>
    </source>
</evidence>
<accession>A0A5M6ZNF3</accession>
<dbReference type="Pfam" id="PF12704">
    <property type="entry name" value="MacB_PCD"/>
    <property type="match status" value="1"/>
</dbReference>
<dbReference type="Pfam" id="PF02687">
    <property type="entry name" value="FtsX"/>
    <property type="match status" value="1"/>
</dbReference>
<name>A0A5M6ZNF3_9PROT</name>
<dbReference type="InterPro" id="IPR051125">
    <property type="entry name" value="ABC-4/HrtB_transporter"/>
</dbReference>
<dbReference type="PANTHER" id="PTHR43738">
    <property type="entry name" value="ABC TRANSPORTER, MEMBRANE PROTEIN"/>
    <property type="match status" value="1"/>
</dbReference>
<organism evidence="9 10">
    <name type="scientific">Alkalicaulis satelles</name>
    <dbReference type="NCBI Taxonomy" id="2609175"/>
    <lineage>
        <taxon>Bacteria</taxon>
        <taxon>Pseudomonadati</taxon>
        <taxon>Pseudomonadota</taxon>
        <taxon>Alphaproteobacteria</taxon>
        <taxon>Maricaulales</taxon>
        <taxon>Maricaulaceae</taxon>
        <taxon>Alkalicaulis</taxon>
    </lineage>
</organism>
<keyword evidence="2" id="KW-1003">Cell membrane</keyword>
<keyword evidence="10" id="KW-1185">Reference proteome</keyword>
<comment type="caution">
    <text evidence="9">The sequence shown here is derived from an EMBL/GenBank/DDBJ whole genome shotgun (WGS) entry which is preliminary data.</text>
</comment>
<feature type="domain" description="MacB-like periplasmic core" evidence="8">
    <location>
        <begin position="22"/>
        <end position="211"/>
    </location>
</feature>
<dbReference type="AlphaFoldDB" id="A0A5M6ZNF3"/>
<keyword evidence="3 6" id="KW-0812">Transmembrane</keyword>
<gene>
    <name evidence="9" type="ORF">F1654_08155</name>
</gene>
<feature type="transmembrane region" description="Helical" evidence="6">
    <location>
        <begin position="373"/>
        <end position="401"/>
    </location>
</feature>
<comment type="subcellular location">
    <subcellularLocation>
        <location evidence="1">Cell membrane</location>
        <topology evidence="1">Multi-pass membrane protein</topology>
    </subcellularLocation>
</comment>
<evidence type="ECO:0000256" key="4">
    <source>
        <dbReference type="ARBA" id="ARBA00022989"/>
    </source>
</evidence>
<evidence type="ECO:0000313" key="9">
    <source>
        <dbReference type="EMBL" id="KAA5803761.1"/>
    </source>
</evidence>
<feature type="transmembrane region" description="Helical" evidence="6">
    <location>
        <begin position="14"/>
        <end position="36"/>
    </location>
</feature>
<feature type="domain" description="ABC3 transporter permease C-terminal" evidence="7">
    <location>
        <begin position="292"/>
        <end position="410"/>
    </location>
</feature>
<evidence type="ECO:0000259" key="7">
    <source>
        <dbReference type="Pfam" id="PF02687"/>
    </source>
</evidence>
<evidence type="ECO:0000256" key="6">
    <source>
        <dbReference type="SAM" id="Phobius"/>
    </source>
</evidence>
<reference evidence="9 10" key="1">
    <citation type="submission" date="2019-09" db="EMBL/GenBank/DDBJ databases">
        <authorList>
            <person name="Kevbrin V."/>
            <person name="Grouzdev D.S."/>
        </authorList>
    </citation>
    <scope>NUCLEOTIDE SEQUENCE [LARGE SCALE GENOMIC DNA]</scope>
    <source>
        <strain evidence="9 10">G-192</strain>
    </source>
</reference>
<keyword evidence="4 6" id="KW-1133">Transmembrane helix</keyword>
<sequence length="419" mass="44201">MSAAPILSLAWRSILSRGVTALLTVATVAVSVMLFLSVEKARHGARASFENTISGVDLIVGARSSPVNLLLYSVFHIGDATNNITWDSYQEVANAPGVAWTVPISLGDSHRGYRVVGTTQGFFERYQYAGRRPLRFNEGQPFERLFDAVVGATVARQLGYQTGDEIIVAHGAGAVSFIEHDLNPFTITGILAPTGTPVDRSVFVSLEAIEAIHLDGATGRGTARSLEELEAMDLRPDQITAFLVGLDSPVGALRLQRAVNTYPREPLQAIMPGVALAQLWQVVGAAETTLAAVAAFVVLTGLISILISILTSLNERRREMAILRALGARPGHIFALLVMEAALLALAGALIGAGLTHGALQLGAPVLEARYGILIAGLAPGLTDAVVVAGVTLAAAVLGAFPAWRAYRQSLADGMTIRV</sequence>
<dbReference type="Proteomes" id="UP000325122">
    <property type="component" value="Unassembled WGS sequence"/>
</dbReference>
<dbReference type="RefSeq" id="WP_150023029.1">
    <property type="nucleotide sequence ID" value="NZ_VWOJ01000002.1"/>
</dbReference>
<evidence type="ECO:0000256" key="1">
    <source>
        <dbReference type="ARBA" id="ARBA00004651"/>
    </source>
</evidence>
<dbReference type="InterPro" id="IPR025857">
    <property type="entry name" value="MacB_PCD"/>
</dbReference>
<keyword evidence="5 6" id="KW-0472">Membrane</keyword>
<proteinExistence type="predicted"/>
<dbReference type="EMBL" id="VWOJ01000002">
    <property type="protein sequence ID" value="KAA5803761.1"/>
    <property type="molecule type" value="Genomic_DNA"/>
</dbReference>
<protein>
    <submittedName>
        <fullName evidence="9">ABC transporter permease</fullName>
    </submittedName>
</protein>
<feature type="transmembrane region" description="Helical" evidence="6">
    <location>
        <begin position="333"/>
        <end position="353"/>
    </location>
</feature>